<keyword evidence="3" id="KW-0964">Secreted</keyword>
<dbReference type="SUPFAM" id="SSF49478">
    <property type="entry name" value="Cna protein B-type domain"/>
    <property type="match status" value="4"/>
</dbReference>
<keyword evidence="4" id="KW-0732">Signal</keyword>
<keyword evidence="9" id="KW-1185">Reference proteome</keyword>
<dbReference type="Pfam" id="PF00395">
    <property type="entry name" value="SLH"/>
    <property type="match status" value="2"/>
</dbReference>
<dbReference type="OrthoDB" id="43070at2"/>
<evidence type="ECO:0000256" key="2">
    <source>
        <dbReference type="ARBA" id="ARBA00007257"/>
    </source>
</evidence>
<dbReference type="InterPro" id="IPR033764">
    <property type="entry name" value="Sdr_B"/>
</dbReference>
<reference evidence="8 9" key="1">
    <citation type="submission" date="2017-04" db="EMBL/GenBank/DDBJ databases">
        <title>Monoglobus pectinilyticus 14 draft genome.</title>
        <authorList>
            <person name="Kim C."/>
            <person name="Rosendale D.I."/>
            <person name="Kelly W.J."/>
            <person name="Tannock G.W."/>
            <person name="Patchett M.L."/>
            <person name="Jordens J.Z."/>
        </authorList>
    </citation>
    <scope>NUCLEOTIDE SEQUENCE [LARGE SCALE GENOMIC DNA]</scope>
    <source>
        <strain evidence="8 9">14</strain>
    </source>
</reference>
<dbReference type="InterPro" id="IPR008454">
    <property type="entry name" value="Collagen-bd_Cna-like_B-typ_dom"/>
</dbReference>
<dbReference type="Pfam" id="PF05738">
    <property type="entry name" value="Cna_B"/>
    <property type="match status" value="3"/>
</dbReference>
<name>A0A2K9P5A4_9FIRM</name>
<evidence type="ECO:0000259" key="7">
    <source>
        <dbReference type="PROSITE" id="PS51272"/>
    </source>
</evidence>
<dbReference type="PANTHER" id="PTHR36108">
    <property type="entry name" value="COLOSSIN-B-RELATED"/>
    <property type="match status" value="1"/>
</dbReference>
<feature type="domain" description="SLH" evidence="7">
    <location>
        <begin position="1584"/>
        <end position="1641"/>
    </location>
</feature>
<evidence type="ECO:0000256" key="3">
    <source>
        <dbReference type="ARBA" id="ARBA00022525"/>
    </source>
</evidence>
<dbReference type="InterPro" id="IPR001119">
    <property type="entry name" value="SLH_dom"/>
</dbReference>
<feature type="compositionally biased region" description="Polar residues" evidence="6">
    <location>
        <begin position="1516"/>
        <end position="1528"/>
    </location>
</feature>
<sequence length="1776" mass="194176">MLSVGLQRQQYVNVYMFSGETAYFGSSVAKAGSIEVTDPKGETVLYDVNAAGNGFIGSITSEAAGPNYNGLISGGYNPISFVADRNGIYKFIFYSSNYSSSKPNNSTNPTATKVSDDNFVANQKDAAIGAWDVTVVGTAGDGTAEVKTGRMYADYLSLNMGANERSLYSKVYVLTSDGYIYYTDFNGIDPFGFTFFGNNRGLVSSRTNMSLYHSMEDAITSGNTPDLNNFRDITDKNGAKDGMYLPGPGNTSTQLDSSFKIFFNEPSGELPDSIKPAPQPPGTIDYLKFEGSVLDSNGNIIENEGYVGGGGYFIINASKVSNFEVKIDLSNIYYKTNTEGKIDENNFIYEYPVGSGNYMSMKDDSTIVIDNISEYINAGTVVIGNSCVEGINRIFWNGCDENGRVLPAGTYFEAGKGNAVAIPKAGEYHFPLIDVENLPNGLKITRLNTPDTFSKEQRDFVDNHKSYLYYNNIENSVLRTGNYNGVDRQKIWTVADKLNKRSGVNTEVSGACIVTGRSADKTVLDFWTDLRLSDDAGTKSNPVELIDRTDSVESMLLAGFTFFDYDFSGTYDMLTNDYALSNVKVELLDNSGNSIAETVSDSRGFYTFVVPDKSAQYTIKVTLPNDTYFCTTANMEQSTVPQDIVVGQTASVEDVGFLAREASPIRINKTWAVPDEEQPKMDVEFLIEGRDQNGDENSPVLYSRTAVVKDSEGYSTLVEGLPAVIFVNGNEVDLSYTVKEVTDIPGFTGTITSETGGLVWDCVNKPEDISFTVEKTWSVASNFTKPDDITVSLMKKNEKGELVKVDGVQDQPLNNSNNWKATFEPVPKYEEYVENGAAKYRAIDYTVVENNIPSGFAASIQKSAIETKTNTFIVTNTAEGSVKLIKVDKETSSPLPGAEFKLVQLDEDGISYLDVNKLKPVYDSLNEIEKYQYDENSTIDKLVTNKNGEIIVENLSMGTYNFIETKAPEGYITPAENEAKSSDMVLGSGVNSSQVKMENSLNITPTPIPTATSAPTETPMPTATATPEPTATATPVPTATATPEPTATVTPEPTATVTPEPTATAEPEPTATVTPEPTATTELEPTATAEPEPTATAEPEPTVTAEPEPTATATPEPTVTAEPEPTATTEPEPTATAEPEPTATAEPEPTATAGPQPGDIVSINVSKIWEDAEGTASLTPPAELDGSQIEIVLIKNGVRTEQSLVLNNENGFNGSFNNLNRFDESGNVIDYSVQEVNAPFGYCAFYENDGINSWTVTNAQANITGKVFYDALNNGVYDLDTDSFIKNAKVVLEDENGNQVGEAVLTDENGYYFFSRVPVNDDGTETKYTVRVISPLNDVKCTTTETGNQTEEIIGGSLNVTQSVALSKTDMIIDASDTGLYGDVKDLEEQNINVAVKKVWEDNNNRKGKRPQELEVYYTLKNKEGIVIISKTLILNEENNWQEEFIMPYRAIEDSEVVETQVDGYKEPKITSTVDKESEKFIITVRNSIVSNSSSGGNGGKPTGGSTGTETGAPWPTSTAKPNPNVSATPKPEIPELDKTNHYAYIIGYPEGDVRPQNDISRDEVATIFFRMLTDDSRNEFWMITNPYTDVPADMWSNNAISTMSNAKILTGDPDGKFRPADSITRGEFAAIAARFSSKEYNGENMFTDIIGHWSEEYINRAAQEGWISGYPDGSFKPDQYITRAEAMTLVNNILNRHAKESGLLNDMLKWPDNVPGEWYYTAVQEATNSHYYDRDSDGYNETWTEIREPRDWVQLEKTWSDANSAGSEDSVYSGE</sequence>
<feature type="region of interest" description="Disordered" evidence="6">
    <location>
        <begin position="998"/>
        <end position="1159"/>
    </location>
</feature>
<dbReference type="Pfam" id="PF17802">
    <property type="entry name" value="SpaA"/>
    <property type="match status" value="1"/>
</dbReference>
<feature type="compositionally biased region" description="Low complexity" evidence="6">
    <location>
        <begin position="1009"/>
        <end position="1153"/>
    </location>
</feature>
<accession>A0A2K9P5A4</accession>
<dbReference type="Proteomes" id="UP000235589">
    <property type="component" value="Chromosome"/>
</dbReference>
<evidence type="ECO:0000256" key="5">
    <source>
        <dbReference type="ARBA" id="ARBA00022737"/>
    </source>
</evidence>
<dbReference type="PANTHER" id="PTHR36108:SF13">
    <property type="entry name" value="COLOSSIN-B-RELATED"/>
    <property type="match status" value="1"/>
</dbReference>
<dbReference type="SUPFAM" id="SSF117074">
    <property type="entry name" value="Hypothetical protein PA1324"/>
    <property type="match status" value="1"/>
</dbReference>
<dbReference type="GO" id="GO:0005576">
    <property type="term" value="C:extracellular region"/>
    <property type="evidence" value="ECO:0007669"/>
    <property type="project" value="UniProtKB-SubCell"/>
</dbReference>
<feature type="domain" description="SLH" evidence="7">
    <location>
        <begin position="1642"/>
        <end position="1705"/>
    </location>
</feature>
<dbReference type="EMBL" id="CP020991">
    <property type="protein sequence ID" value="AUO20019.1"/>
    <property type="molecule type" value="Genomic_DNA"/>
</dbReference>
<dbReference type="PROSITE" id="PS51272">
    <property type="entry name" value="SLH"/>
    <property type="match status" value="2"/>
</dbReference>
<dbReference type="Gene3D" id="2.60.40.1140">
    <property type="entry name" value="Collagen-binding surface protein Cna, B-type domain"/>
    <property type="match status" value="4"/>
</dbReference>
<evidence type="ECO:0000256" key="6">
    <source>
        <dbReference type="SAM" id="MobiDB-lite"/>
    </source>
</evidence>
<dbReference type="Pfam" id="PF17210">
    <property type="entry name" value="SdrD_B"/>
    <property type="match status" value="1"/>
</dbReference>
<evidence type="ECO:0000256" key="1">
    <source>
        <dbReference type="ARBA" id="ARBA00004613"/>
    </source>
</evidence>
<gene>
    <name evidence="8" type="ORF">B9O19_01870</name>
</gene>
<evidence type="ECO:0000313" key="8">
    <source>
        <dbReference type="EMBL" id="AUO20019.1"/>
    </source>
</evidence>
<protein>
    <submittedName>
        <fullName evidence="8">S-layer domain-containing protein</fullName>
    </submittedName>
</protein>
<feature type="compositionally biased region" description="Gly residues" evidence="6">
    <location>
        <begin position="1496"/>
        <end position="1507"/>
    </location>
</feature>
<comment type="similarity">
    <text evidence="2">Belongs to the serine-aspartate repeat-containing protein (SDr) family.</text>
</comment>
<dbReference type="GeneID" id="98063249"/>
<dbReference type="InterPro" id="IPR013783">
    <property type="entry name" value="Ig-like_fold"/>
</dbReference>
<organism evidence="8 9">
    <name type="scientific">Monoglobus pectinilyticus</name>
    <dbReference type="NCBI Taxonomy" id="1981510"/>
    <lineage>
        <taxon>Bacteria</taxon>
        <taxon>Bacillati</taxon>
        <taxon>Bacillota</taxon>
        <taxon>Clostridia</taxon>
        <taxon>Monoglobales</taxon>
        <taxon>Monoglobaceae</taxon>
        <taxon>Monoglobus</taxon>
    </lineage>
</organism>
<dbReference type="RefSeq" id="WP_102366170.1">
    <property type="nucleotide sequence ID" value="NZ_CP020991.1"/>
</dbReference>
<proteinExistence type="inferred from homology"/>
<comment type="subcellular location">
    <subcellularLocation>
        <location evidence="1">Secreted</location>
    </subcellularLocation>
</comment>
<dbReference type="CDD" id="cd00222">
    <property type="entry name" value="CollagenBindB"/>
    <property type="match status" value="2"/>
</dbReference>
<dbReference type="InterPro" id="IPR041033">
    <property type="entry name" value="SpaA_PFL_dom_1"/>
</dbReference>
<dbReference type="Gene3D" id="2.60.40.10">
    <property type="entry name" value="Immunoglobulins"/>
    <property type="match status" value="3"/>
</dbReference>
<evidence type="ECO:0000313" key="9">
    <source>
        <dbReference type="Proteomes" id="UP000235589"/>
    </source>
</evidence>
<feature type="region of interest" description="Disordered" evidence="6">
    <location>
        <begin position="1492"/>
        <end position="1535"/>
    </location>
</feature>
<keyword evidence="5" id="KW-0677">Repeat</keyword>
<evidence type="ECO:0000256" key="4">
    <source>
        <dbReference type="ARBA" id="ARBA00022729"/>
    </source>
</evidence>
<dbReference type="KEGG" id="mpec:B9O19_01870"/>